<evidence type="ECO:0000256" key="4">
    <source>
        <dbReference type="ARBA" id="ARBA00022525"/>
    </source>
</evidence>
<evidence type="ECO:0000256" key="6">
    <source>
        <dbReference type="ARBA" id="ARBA00023054"/>
    </source>
</evidence>
<keyword evidence="5 8" id="KW-0732">Signal</keyword>
<evidence type="ECO:0000256" key="2">
    <source>
        <dbReference type="ARBA" id="ARBA00006648"/>
    </source>
</evidence>
<name>A0AAF3EAX8_9BILA</name>
<dbReference type="InterPro" id="IPR008632">
    <property type="entry name" value="Gp-FAR-1"/>
</dbReference>
<dbReference type="PANTHER" id="PTHR31418:SF7">
    <property type="entry name" value="FATTY-ACID AND RETINOL-BINDING PROTEIN 1"/>
    <property type="match status" value="1"/>
</dbReference>
<evidence type="ECO:0000256" key="5">
    <source>
        <dbReference type="ARBA" id="ARBA00022729"/>
    </source>
</evidence>
<dbReference type="AlphaFoldDB" id="A0AAF3EAX8"/>
<keyword evidence="9" id="KW-1185">Reference proteome</keyword>
<sequence>MSRFAVLLCLVGAALCAPIDNYDEIPAQYKALIPPEVAEHIKSLTAEDKEALKDVAKRYKDFKNEDEAMAALKEKSPSTHEKVMKLHNFIKDKIEKLHPDAKEFVTEVTTAFRKLHSDVLGGQQPNLEELKGKAVTFVEKYKALSEEAKQSFREHFPILAGVVKDEKFQALAGTLLKTN</sequence>
<evidence type="ECO:0000256" key="3">
    <source>
        <dbReference type="ARBA" id="ARBA00017453"/>
    </source>
</evidence>
<evidence type="ECO:0000256" key="8">
    <source>
        <dbReference type="SAM" id="SignalP"/>
    </source>
</evidence>
<evidence type="ECO:0000313" key="10">
    <source>
        <dbReference type="WBParaSite" id="MBELARI_LOCUS11083"/>
    </source>
</evidence>
<organism evidence="9 10">
    <name type="scientific">Mesorhabditis belari</name>
    <dbReference type="NCBI Taxonomy" id="2138241"/>
    <lineage>
        <taxon>Eukaryota</taxon>
        <taxon>Metazoa</taxon>
        <taxon>Ecdysozoa</taxon>
        <taxon>Nematoda</taxon>
        <taxon>Chromadorea</taxon>
        <taxon>Rhabditida</taxon>
        <taxon>Rhabditina</taxon>
        <taxon>Rhabditomorpha</taxon>
        <taxon>Rhabditoidea</taxon>
        <taxon>Rhabditidae</taxon>
        <taxon>Mesorhabditinae</taxon>
        <taxon>Mesorhabditis</taxon>
    </lineage>
</organism>
<dbReference type="Proteomes" id="UP000887575">
    <property type="component" value="Unassembled WGS sequence"/>
</dbReference>
<dbReference type="Pfam" id="PF05823">
    <property type="entry name" value="Gp-FAR-1"/>
    <property type="match status" value="1"/>
</dbReference>
<feature type="chain" id="PRO_5042276575" description="Fatty-acid and retinol-binding protein 1" evidence="8">
    <location>
        <begin position="17"/>
        <end position="179"/>
    </location>
</feature>
<proteinExistence type="inferred from homology"/>
<evidence type="ECO:0000256" key="7">
    <source>
        <dbReference type="ARBA" id="ARBA00023121"/>
    </source>
</evidence>
<protein>
    <recommendedName>
        <fullName evidence="3">Fatty-acid and retinol-binding protein 1</fullName>
    </recommendedName>
</protein>
<dbReference type="WBParaSite" id="MBELARI_LOCUS11083">
    <property type="protein sequence ID" value="MBELARI_LOCUS11083"/>
    <property type="gene ID" value="MBELARI_LOCUS11083"/>
</dbReference>
<comment type="subcellular location">
    <subcellularLocation>
        <location evidence="1">Secreted</location>
    </subcellularLocation>
</comment>
<dbReference type="PANTHER" id="PTHR31418">
    <property type="entry name" value="FATTY-ACID AND RETINOL-BINDING PROTEIN 1"/>
    <property type="match status" value="1"/>
</dbReference>
<evidence type="ECO:0000313" key="9">
    <source>
        <dbReference type="Proteomes" id="UP000887575"/>
    </source>
</evidence>
<keyword evidence="7" id="KW-0446">Lipid-binding</keyword>
<dbReference type="GO" id="GO:0008289">
    <property type="term" value="F:lipid binding"/>
    <property type="evidence" value="ECO:0007669"/>
    <property type="project" value="UniProtKB-KW"/>
</dbReference>
<accession>A0AAF3EAX8</accession>
<keyword evidence="6" id="KW-0175">Coiled coil</keyword>
<dbReference type="GO" id="GO:0005576">
    <property type="term" value="C:extracellular region"/>
    <property type="evidence" value="ECO:0007669"/>
    <property type="project" value="UniProtKB-SubCell"/>
</dbReference>
<reference evidence="10" key="1">
    <citation type="submission" date="2024-02" db="UniProtKB">
        <authorList>
            <consortium name="WormBaseParasite"/>
        </authorList>
    </citation>
    <scope>IDENTIFICATION</scope>
</reference>
<comment type="similarity">
    <text evidence="2">Belongs to the fatty-acid and retinol-binding protein (FARBP) family.</text>
</comment>
<feature type="signal peptide" evidence="8">
    <location>
        <begin position="1"/>
        <end position="16"/>
    </location>
</feature>
<evidence type="ECO:0000256" key="1">
    <source>
        <dbReference type="ARBA" id="ARBA00004613"/>
    </source>
</evidence>
<keyword evidence="4" id="KW-0964">Secreted</keyword>
<dbReference type="Gene3D" id="1.20.120.1100">
    <property type="match status" value="1"/>
</dbReference>